<keyword evidence="4" id="KW-1185">Reference proteome</keyword>
<protein>
    <recommendedName>
        <fullName evidence="2">Lipid/polyisoprenoid-binding YceI-like domain-containing protein</fullName>
    </recommendedName>
</protein>
<feature type="signal peptide" evidence="1">
    <location>
        <begin position="1"/>
        <end position="24"/>
    </location>
</feature>
<accession>A0A0M6XWU9</accession>
<dbReference type="Gene3D" id="2.40.128.110">
    <property type="entry name" value="Lipid/polyisoprenoid-binding, YceI-like"/>
    <property type="match status" value="1"/>
</dbReference>
<keyword evidence="1" id="KW-0732">Signal</keyword>
<organism evidence="3 4">
    <name type="scientific">Roseibium aggregatum</name>
    <dbReference type="NCBI Taxonomy" id="187304"/>
    <lineage>
        <taxon>Bacteria</taxon>
        <taxon>Pseudomonadati</taxon>
        <taxon>Pseudomonadota</taxon>
        <taxon>Alphaproteobacteria</taxon>
        <taxon>Hyphomicrobiales</taxon>
        <taxon>Stappiaceae</taxon>
        <taxon>Roseibium</taxon>
    </lineage>
</organism>
<dbReference type="Proteomes" id="UP000048926">
    <property type="component" value="Unassembled WGS sequence"/>
</dbReference>
<evidence type="ECO:0000256" key="1">
    <source>
        <dbReference type="SAM" id="SignalP"/>
    </source>
</evidence>
<proteinExistence type="predicted"/>
<evidence type="ECO:0000259" key="2">
    <source>
        <dbReference type="SMART" id="SM00867"/>
    </source>
</evidence>
<dbReference type="OrthoDB" id="1247465at2"/>
<dbReference type="Pfam" id="PF04264">
    <property type="entry name" value="YceI"/>
    <property type="match status" value="1"/>
</dbReference>
<dbReference type="SUPFAM" id="SSF101874">
    <property type="entry name" value="YceI-like"/>
    <property type="match status" value="1"/>
</dbReference>
<gene>
    <name evidence="3" type="ORF">LAL4801_00403</name>
</gene>
<dbReference type="EMBL" id="CXST01000001">
    <property type="protein sequence ID" value="CTQ41983.1"/>
    <property type="molecule type" value="Genomic_DNA"/>
</dbReference>
<dbReference type="AlphaFoldDB" id="A0A0M6XWU9"/>
<evidence type="ECO:0000313" key="3">
    <source>
        <dbReference type="EMBL" id="CTQ41983.1"/>
    </source>
</evidence>
<dbReference type="RefSeq" id="WP_055653893.1">
    <property type="nucleotide sequence ID" value="NZ_CXST01000001.1"/>
</dbReference>
<dbReference type="InterPro" id="IPR007372">
    <property type="entry name" value="Lipid/polyisoprenoid-bd_YceI"/>
</dbReference>
<dbReference type="PANTHER" id="PTHR34406">
    <property type="entry name" value="PROTEIN YCEI"/>
    <property type="match status" value="1"/>
</dbReference>
<feature type="chain" id="PRO_5005807265" description="Lipid/polyisoprenoid-binding YceI-like domain-containing protein" evidence="1">
    <location>
        <begin position="25"/>
        <end position="185"/>
    </location>
</feature>
<sequence>MTLKHFTYAVAVLSATTFTAPAFADTWKVDPDKSKLGFEVKQGGGTLTGVFASWEADIDFDPSAPETAKISAEIKPMSATTGNAQFDGTLPGKDWFNAGDFPTAEFKSDTVELVEGNSYRAQGTLSIKGISQPVEMDFTLDIAGDTATAKGTAIVNRLDYQLGSGVGTDTVGDIVTVTLDLTAIR</sequence>
<dbReference type="InterPro" id="IPR036761">
    <property type="entry name" value="TTHA0802/YceI-like_sf"/>
</dbReference>
<dbReference type="SMART" id="SM00867">
    <property type="entry name" value="YceI"/>
    <property type="match status" value="1"/>
</dbReference>
<reference evidence="4" key="1">
    <citation type="submission" date="2015-07" db="EMBL/GenBank/DDBJ databases">
        <authorList>
            <person name="Rodrigo-Torres Lidia"/>
            <person name="Arahal R.David."/>
        </authorList>
    </citation>
    <scope>NUCLEOTIDE SEQUENCE [LARGE SCALE GENOMIC DNA]</scope>
    <source>
        <strain evidence="4">CECT 4801</strain>
    </source>
</reference>
<name>A0A0M6XWU9_9HYPH</name>
<evidence type="ECO:0000313" key="4">
    <source>
        <dbReference type="Proteomes" id="UP000048926"/>
    </source>
</evidence>
<dbReference type="STRING" id="187304.B0E33_28075"/>
<dbReference type="PANTHER" id="PTHR34406:SF1">
    <property type="entry name" value="PROTEIN YCEI"/>
    <property type="match status" value="1"/>
</dbReference>
<feature type="domain" description="Lipid/polyisoprenoid-binding YceI-like" evidence="2">
    <location>
        <begin position="26"/>
        <end position="184"/>
    </location>
</feature>